<dbReference type="Proteomes" id="UP000815325">
    <property type="component" value="Unassembled WGS sequence"/>
</dbReference>
<keyword evidence="2" id="KW-1185">Reference proteome</keyword>
<comment type="caution">
    <text evidence="1">The sequence shown here is derived from an EMBL/GenBank/DDBJ whole genome shotgun (WGS) entry which is preliminary data.</text>
</comment>
<proteinExistence type="predicted"/>
<gene>
    <name evidence="1" type="ORF">DUNSADRAFT_16814</name>
</gene>
<organism evidence="1 2">
    <name type="scientific">Dunaliella salina</name>
    <name type="common">Green alga</name>
    <name type="synonym">Protococcus salinus</name>
    <dbReference type="NCBI Taxonomy" id="3046"/>
    <lineage>
        <taxon>Eukaryota</taxon>
        <taxon>Viridiplantae</taxon>
        <taxon>Chlorophyta</taxon>
        <taxon>core chlorophytes</taxon>
        <taxon>Chlorophyceae</taxon>
        <taxon>CS clade</taxon>
        <taxon>Chlamydomonadales</taxon>
        <taxon>Dunaliellaceae</taxon>
        <taxon>Dunaliella</taxon>
    </lineage>
</organism>
<sequence length="104" mass="11926">MSAIGVRLPCARSQEVRPSTTDSAVLPQQPGEKVDITQIPAWSTEAKWRLVVDRPELWFDNRTDKRNPKAPDFKLKDKDRVINVALWLNSKDTPEWAKDSLKVQ</sequence>
<dbReference type="EMBL" id="MU070225">
    <property type="protein sequence ID" value="KAF5828935.1"/>
    <property type="molecule type" value="Genomic_DNA"/>
</dbReference>
<name>A0ABQ7G2V6_DUNSA</name>
<protein>
    <submittedName>
        <fullName evidence="1">Uncharacterized protein</fullName>
    </submittedName>
</protein>
<accession>A0ABQ7G2V6</accession>
<evidence type="ECO:0000313" key="2">
    <source>
        <dbReference type="Proteomes" id="UP000815325"/>
    </source>
</evidence>
<evidence type="ECO:0000313" key="1">
    <source>
        <dbReference type="EMBL" id="KAF5828935.1"/>
    </source>
</evidence>
<reference evidence="1" key="1">
    <citation type="submission" date="2017-08" db="EMBL/GenBank/DDBJ databases">
        <authorList>
            <person name="Polle J.E."/>
            <person name="Barry K."/>
            <person name="Cushman J."/>
            <person name="Schmutz J."/>
            <person name="Tran D."/>
            <person name="Hathwaick L.T."/>
            <person name="Yim W.C."/>
            <person name="Jenkins J."/>
            <person name="Mckie-Krisberg Z.M."/>
            <person name="Prochnik S."/>
            <person name="Lindquist E."/>
            <person name="Dockter R.B."/>
            <person name="Adam C."/>
            <person name="Molina H."/>
            <person name="Bunkerborg J."/>
            <person name="Jin E."/>
            <person name="Buchheim M."/>
            <person name="Magnuson J."/>
        </authorList>
    </citation>
    <scope>NUCLEOTIDE SEQUENCE</scope>
    <source>
        <strain evidence="1">CCAP 19/18</strain>
    </source>
</reference>